<reference evidence="2 3" key="1">
    <citation type="journal article" date="2022" name="Allergy">
        <title>Genome assembly and annotation of Periplaneta americana reveal a comprehensive cockroach allergen profile.</title>
        <authorList>
            <person name="Wang L."/>
            <person name="Xiong Q."/>
            <person name="Saelim N."/>
            <person name="Wang L."/>
            <person name="Nong W."/>
            <person name="Wan A.T."/>
            <person name="Shi M."/>
            <person name="Liu X."/>
            <person name="Cao Q."/>
            <person name="Hui J.H.L."/>
            <person name="Sookrung N."/>
            <person name="Leung T.F."/>
            <person name="Tungtrongchitr A."/>
            <person name="Tsui S.K.W."/>
        </authorList>
    </citation>
    <scope>NUCLEOTIDE SEQUENCE [LARGE SCALE GENOMIC DNA]</scope>
    <source>
        <strain evidence="2">PWHHKU_190912</strain>
    </source>
</reference>
<comment type="caution">
    <text evidence="2">The sequence shown here is derived from an EMBL/GenBank/DDBJ whole genome shotgun (WGS) entry which is preliminary data.</text>
</comment>
<evidence type="ECO:0000256" key="1">
    <source>
        <dbReference type="SAM" id="MobiDB-lite"/>
    </source>
</evidence>
<evidence type="ECO:0000313" key="2">
    <source>
        <dbReference type="EMBL" id="KAJ4429135.1"/>
    </source>
</evidence>
<proteinExistence type="predicted"/>
<protein>
    <submittedName>
        <fullName evidence="2">Uncharacterized protein</fullName>
    </submittedName>
</protein>
<accession>A0ABQ8S5W1</accession>
<sequence>MTGLYEGGNETPDSLKAILSDMGPKGLEWNGIFGRGHCGPALRPFTMHCANPEARRIPKPTPADYTKVRCVPRFRARNPPSSLDKSPPCVDDGDRGILWNDDEMEKC</sequence>
<organism evidence="2 3">
    <name type="scientific">Periplaneta americana</name>
    <name type="common">American cockroach</name>
    <name type="synonym">Blatta americana</name>
    <dbReference type="NCBI Taxonomy" id="6978"/>
    <lineage>
        <taxon>Eukaryota</taxon>
        <taxon>Metazoa</taxon>
        <taxon>Ecdysozoa</taxon>
        <taxon>Arthropoda</taxon>
        <taxon>Hexapoda</taxon>
        <taxon>Insecta</taxon>
        <taxon>Pterygota</taxon>
        <taxon>Neoptera</taxon>
        <taxon>Polyneoptera</taxon>
        <taxon>Dictyoptera</taxon>
        <taxon>Blattodea</taxon>
        <taxon>Blattoidea</taxon>
        <taxon>Blattidae</taxon>
        <taxon>Blattinae</taxon>
        <taxon>Periplaneta</taxon>
    </lineage>
</organism>
<keyword evidence="3" id="KW-1185">Reference proteome</keyword>
<dbReference type="EMBL" id="JAJSOF020000036">
    <property type="protein sequence ID" value="KAJ4429135.1"/>
    <property type="molecule type" value="Genomic_DNA"/>
</dbReference>
<feature type="region of interest" description="Disordered" evidence="1">
    <location>
        <begin position="76"/>
        <end position="107"/>
    </location>
</feature>
<evidence type="ECO:0000313" key="3">
    <source>
        <dbReference type="Proteomes" id="UP001148838"/>
    </source>
</evidence>
<gene>
    <name evidence="2" type="ORF">ANN_26136</name>
</gene>
<dbReference type="Proteomes" id="UP001148838">
    <property type="component" value="Unassembled WGS sequence"/>
</dbReference>
<name>A0ABQ8S5W1_PERAM</name>